<dbReference type="Ensembl" id="ENSCPRT00005006049.1">
    <property type="protein sequence ID" value="ENSCPRP00005005177.1"/>
    <property type="gene ID" value="ENSCPRG00005003704.1"/>
</dbReference>
<keyword evidence="9" id="KW-1185">Reference proteome</keyword>
<dbReference type="Pfam" id="PF18697">
    <property type="entry name" value="MLVIN_C"/>
    <property type="match status" value="1"/>
</dbReference>
<dbReference type="InterPro" id="IPR040643">
    <property type="entry name" value="MLVIN_C"/>
</dbReference>
<evidence type="ECO:0000256" key="2">
    <source>
        <dbReference type="ARBA" id="ARBA00022695"/>
    </source>
</evidence>
<evidence type="ECO:0000313" key="8">
    <source>
        <dbReference type="Ensembl" id="ENSCPRP00005005177.1"/>
    </source>
</evidence>
<dbReference type="GeneTree" id="ENSGT00960000189561"/>
<accession>A0A7M4E6T6</accession>
<sequence>LPPSHLSSLLPCHRKRPGNGGSVVNPVQPGDGVLIKVHQRKDCLQPRWKVPFQVLLTTPTAVKVAEVSVTAKTEVSPPTGQLLQIQQAKALRGTHPYPSPRRMCRED</sequence>
<name>A0A7M4E6T6_CROPO</name>
<keyword evidence="3" id="KW-0540">Nuclease</keyword>
<evidence type="ECO:0000256" key="3">
    <source>
        <dbReference type="ARBA" id="ARBA00022722"/>
    </source>
</evidence>
<keyword evidence="2" id="KW-0548">Nucleotidyltransferase</keyword>
<dbReference type="GO" id="GO:0016779">
    <property type="term" value="F:nucleotidyltransferase activity"/>
    <property type="evidence" value="ECO:0007669"/>
    <property type="project" value="UniProtKB-KW"/>
</dbReference>
<dbReference type="GO" id="GO:0016787">
    <property type="term" value="F:hydrolase activity"/>
    <property type="evidence" value="ECO:0007669"/>
    <property type="project" value="UniProtKB-KW"/>
</dbReference>
<dbReference type="Gene3D" id="2.30.30.850">
    <property type="match status" value="1"/>
</dbReference>
<reference evidence="8" key="2">
    <citation type="submission" date="2025-09" db="UniProtKB">
        <authorList>
            <consortium name="Ensembl"/>
        </authorList>
    </citation>
    <scope>IDENTIFICATION</scope>
</reference>
<feature type="compositionally biased region" description="Low complexity" evidence="6">
    <location>
        <begin position="1"/>
        <end position="11"/>
    </location>
</feature>
<evidence type="ECO:0000256" key="4">
    <source>
        <dbReference type="ARBA" id="ARBA00022759"/>
    </source>
</evidence>
<protein>
    <recommendedName>
        <fullName evidence="7">Murine leukemia virus integrase C-terminal domain-containing protein</fullName>
    </recommendedName>
</protein>
<feature type="region of interest" description="Disordered" evidence="6">
    <location>
        <begin position="1"/>
        <end position="25"/>
    </location>
</feature>
<evidence type="ECO:0000259" key="7">
    <source>
        <dbReference type="Pfam" id="PF18697"/>
    </source>
</evidence>
<keyword evidence="5" id="KW-0378">Hydrolase</keyword>
<feature type="region of interest" description="Disordered" evidence="6">
    <location>
        <begin position="88"/>
        <end position="107"/>
    </location>
</feature>
<proteinExistence type="predicted"/>
<feature type="domain" description="Murine leukemia virus integrase C-terminal" evidence="7">
    <location>
        <begin position="27"/>
        <end position="68"/>
    </location>
</feature>
<dbReference type="GO" id="GO:0004519">
    <property type="term" value="F:endonuclease activity"/>
    <property type="evidence" value="ECO:0007669"/>
    <property type="project" value="UniProtKB-KW"/>
</dbReference>
<organism evidence="8 9">
    <name type="scientific">Crocodylus porosus</name>
    <name type="common">Saltwater crocodile</name>
    <name type="synonym">Estuarine crocodile</name>
    <dbReference type="NCBI Taxonomy" id="8502"/>
    <lineage>
        <taxon>Eukaryota</taxon>
        <taxon>Metazoa</taxon>
        <taxon>Chordata</taxon>
        <taxon>Craniata</taxon>
        <taxon>Vertebrata</taxon>
        <taxon>Euteleostomi</taxon>
        <taxon>Archelosauria</taxon>
        <taxon>Archosauria</taxon>
        <taxon>Crocodylia</taxon>
        <taxon>Longirostres</taxon>
        <taxon>Crocodylidae</taxon>
        <taxon>Crocodylus</taxon>
    </lineage>
</organism>
<keyword evidence="1" id="KW-0808">Transferase</keyword>
<evidence type="ECO:0000256" key="5">
    <source>
        <dbReference type="ARBA" id="ARBA00022801"/>
    </source>
</evidence>
<evidence type="ECO:0000313" key="9">
    <source>
        <dbReference type="Proteomes" id="UP000594220"/>
    </source>
</evidence>
<keyword evidence="4" id="KW-0255">Endonuclease</keyword>
<dbReference type="Proteomes" id="UP000594220">
    <property type="component" value="Unplaced"/>
</dbReference>
<reference evidence="8" key="1">
    <citation type="submission" date="2025-08" db="UniProtKB">
        <authorList>
            <consortium name="Ensembl"/>
        </authorList>
    </citation>
    <scope>IDENTIFICATION</scope>
</reference>
<dbReference type="AlphaFoldDB" id="A0A7M4E6T6"/>
<evidence type="ECO:0000256" key="6">
    <source>
        <dbReference type="SAM" id="MobiDB-lite"/>
    </source>
</evidence>
<evidence type="ECO:0000256" key="1">
    <source>
        <dbReference type="ARBA" id="ARBA00022679"/>
    </source>
</evidence>